<comment type="similarity">
    <text evidence="2">Belongs to the peptidase M14 family.</text>
</comment>
<dbReference type="GO" id="GO:0006508">
    <property type="term" value="P:proteolysis"/>
    <property type="evidence" value="ECO:0007669"/>
    <property type="project" value="UniProtKB-KW"/>
</dbReference>
<dbReference type="EMBL" id="FNNH01000001">
    <property type="protein sequence ID" value="SDW00795.1"/>
    <property type="molecule type" value="Genomic_DNA"/>
</dbReference>
<evidence type="ECO:0000256" key="6">
    <source>
        <dbReference type="ARBA" id="ARBA00022833"/>
    </source>
</evidence>
<keyword evidence="5" id="KW-0378">Hydrolase</keyword>
<evidence type="ECO:0000256" key="4">
    <source>
        <dbReference type="ARBA" id="ARBA00022723"/>
    </source>
</evidence>
<evidence type="ECO:0000313" key="10">
    <source>
        <dbReference type="Proteomes" id="UP000183454"/>
    </source>
</evidence>
<keyword evidence="7" id="KW-0482">Metalloprotease</keyword>
<evidence type="ECO:0000256" key="1">
    <source>
        <dbReference type="ARBA" id="ARBA00001947"/>
    </source>
</evidence>
<keyword evidence="6" id="KW-0862">Zinc</keyword>
<dbReference type="GO" id="GO:0004181">
    <property type="term" value="F:metallocarboxypeptidase activity"/>
    <property type="evidence" value="ECO:0007669"/>
    <property type="project" value="InterPro"/>
</dbReference>
<protein>
    <submittedName>
        <fullName evidence="9">Zinc carboxypeptidase</fullName>
    </submittedName>
</protein>
<keyword evidence="4" id="KW-0479">Metal-binding</keyword>
<dbReference type="PROSITE" id="PS00132">
    <property type="entry name" value="CARBOXYPEPT_ZN_1"/>
    <property type="match status" value="1"/>
</dbReference>
<reference evidence="9 10" key="1">
    <citation type="submission" date="2016-10" db="EMBL/GenBank/DDBJ databases">
        <authorList>
            <person name="de Groot N.N."/>
        </authorList>
    </citation>
    <scope>NUCLEOTIDE SEQUENCE [LARGE SCALE GENOMIC DNA]</scope>
    <source>
        <strain evidence="9 10">Nm110</strain>
    </source>
</reference>
<evidence type="ECO:0000256" key="7">
    <source>
        <dbReference type="ARBA" id="ARBA00023049"/>
    </source>
</evidence>
<organism evidence="9 10">
    <name type="scientific">Nitrosomonas communis</name>
    <dbReference type="NCBI Taxonomy" id="44574"/>
    <lineage>
        <taxon>Bacteria</taxon>
        <taxon>Pseudomonadati</taxon>
        <taxon>Pseudomonadota</taxon>
        <taxon>Betaproteobacteria</taxon>
        <taxon>Nitrosomonadales</taxon>
        <taxon>Nitrosomonadaceae</taxon>
        <taxon>Nitrosomonas</taxon>
    </lineage>
</organism>
<dbReference type="InterPro" id="IPR000834">
    <property type="entry name" value="Peptidase_M14"/>
</dbReference>
<evidence type="ECO:0000259" key="8">
    <source>
        <dbReference type="Pfam" id="PF00246"/>
    </source>
</evidence>
<dbReference type="Gene3D" id="3.40.630.10">
    <property type="entry name" value="Zn peptidases"/>
    <property type="match status" value="1"/>
</dbReference>
<dbReference type="AlphaFoldDB" id="A0A1H2Q103"/>
<sequence length="345" mass="39959">MPATNTTNTLKQLLPELQQIEAMIHLGDRADLSSQVLCHVSCDDGMLPIYAITLGNRARTIPCITYVAGVHGLERIGTQVVIAFLEALLERLKWDQVLSDILQRVCINFLPLINPVGMLNYTRANGQGVDLMRNAPVDSHEKTIWLAGGHRISSYLPWYRGKASEGMQPEAQALCDFITREVFSAPFSLVLDCHSGFGTRNQIWFPYARSRLEPIKHLKEVFYLRKLFMQTYPYQDYLFEPQSQHYLVHGDLWDFLYLKSLASDHIFLPLTLEMGSWRWIRKNPLQLRQLQGLYHPIKPHRLNRVLRGHLILMEFLLHATLSYENWLIKSDSLELEQQARALWYT</sequence>
<accession>A0A1H2Q103</accession>
<dbReference type="InterPro" id="IPR057246">
    <property type="entry name" value="CARBOXYPEPT_ZN_1"/>
</dbReference>
<evidence type="ECO:0000256" key="2">
    <source>
        <dbReference type="ARBA" id="ARBA00005988"/>
    </source>
</evidence>
<feature type="domain" description="Peptidase M14" evidence="8">
    <location>
        <begin position="48"/>
        <end position="234"/>
    </location>
</feature>
<dbReference type="Pfam" id="PF00246">
    <property type="entry name" value="Peptidase_M14"/>
    <property type="match status" value="1"/>
</dbReference>
<dbReference type="Proteomes" id="UP000183454">
    <property type="component" value="Unassembled WGS sequence"/>
</dbReference>
<proteinExistence type="inferred from homology"/>
<gene>
    <name evidence="9" type="ORF">SAMN05421882_1001177</name>
</gene>
<evidence type="ECO:0000256" key="3">
    <source>
        <dbReference type="ARBA" id="ARBA00022670"/>
    </source>
</evidence>
<dbReference type="PANTHER" id="PTHR11705:SF143">
    <property type="entry name" value="SLL0236 PROTEIN"/>
    <property type="match status" value="1"/>
</dbReference>
<evidence type="ECO:0000256" key="5">
    <source>
        <dbReference type="ARBA" id="ARBA00022801"/>
    </source>
</evidence>
<dbReference type="PANTHER" id="PTHR11705">
    <property type="entry name" value="PROTEASE FAMILY M14 CARBOXYPEPTIDASE A,B"/>
    <property type="match status" value="1"/>
</dbReference>
<evidence type="ECO:0000313" key="9">
    <source>
        <dbReference type="EMBL" id="SDW00795.1"/>
    </source>
</evidence>
<dbReference type="RefSeq" id="WP_074664747.1">
    <property type="nucleotide sequence ID" value="NZ_FNNH01000001.1"/>
</dbReference>
<dbReference type="GO" id="GO:0005615">
    <property type="term" value="C:extracellular space"/>
    <property type="evidence" value="ECO:0007669"/>
    <property type="project" value="TreeGrafter"/>
</dbReference>
<name>A0A1H2Q103_9PROT</name>
<dbReference type="SUPFAM" id="SSF53187">
    <property type="entry name" value="Zn-dependent exopeptidases"/>
    <property type="match status" value="1"/>
</dbReference>
<comment type="cofactor">
    <cofactor evidence="1">
        <name>Zn(2+)</name>
        <dbReference type="ChEBI" id="CHEBI:29105"/>
    </cofactor>
</comment>
<keyword evidence="9" id="KW-0121">Carboxypeptidase</keyword>
<keyword evidence="3" id="KW-0645">Protease</keyword>
<dbReference type="GO" id="GO:0008270">
    <property type="term" value="F:zinc ion binding"/>
    <property type="evidence" value="ECO:0007669"/>
    <property type="project" value="InterPro"/>
</dbReference>